<keyword evidence="7 11" id="KW-0833">Ubl conjugation pathway</keyword>
<feature type="compositionally biased region" description="Polar residues" evidence="12">
    <location>
        <begin position="442"/>
        <end position="458"/>
    </location>
</feature>
<feature type="region of interest" description="Disordered" evidence="12">
    <location>
        <begin position="442"/>
        <end position="461"/>
    </location>
</feature>
<dbReference type="InterPro" id="IPR017907">
    <property type="entry name" value="Znf_RING_CS"/>
</dbReference>
<evidence type="ECO:0000256" key="1">
    <source>
        <dbReference type="ARBA" id="ARBA00000900"/>
    </source>
</evidence>
<keyword evidence="5 11" id="KW-0479">Metal-binding</keyword>
<evidence type="ECO:0000313" key="14">
    <source>
        <dbReference type="EMBL" id="KAG0454063.1"/>
    </source>
</evidence>
<dbReference type="InterPro" id="IPR045103">
    <property type="entry name" value="RNF5/RNF185-like"/>
</dbReference>
<dbReference type="GO" id="GO:0006511">
    <property type="term" value="P:ubiquitin-dependent protein catabolic process"/>
    <property type="evidence" value="ECO:0007669"/>
    <property type="project" value="UniProtKB-UniRule"/>
</dbReference>
<dbReference type="OrthoDB" id="6270329at2759"/>
<evidence type="ECO:0000256" key="11">
    <source>
        <dbReference type="RuleBase" id="RU369090"/>
    </source>
</evidence>
<feature type="region of interest" description="Disordered" evidence="12">
    <location>
        <begin position="12"/>
        <end position="54"/>
    </location>
</feature>
<evidence type="ECO:0000256" key="9">
    <source>
        <dbReference type="ARBA" id="ARBA00023136"/>
    </source>
</evidence>
<accession>A0A835PJZ1</accession>
<organism evidence="14 15">
    <name type="scientific">Vanilla planifolia</name>
    <name type="common">Vanilla</name>
    <dbReference type="NCBI Taxonomy" id="51239"/>
    <lineage>
        <taxon>Eukaryota</taxon>
        <taxon>Viridiplantae</taxon>
        <taxon>Streptophyta</taxon>
        <taxon>Embryophyta</taxon>
        <taxon>Tracheophyta</taxon>
        <taxon>Spermatophyta</taxon>
        <taxon>Magnoliopsida</taxon>
        <taxon>Liliopsida</taxon>
        <taxon>Asparagales</taxon>
        <taxon>Orchidaceae</taxon>
        <taxon>Vanilloideae</taxon>
        <taxon>Vanilleae</taxon>
        <taxon>Vanilla</taxon>
    </lineage>
</organism>
<protein>
    <recommendedName>
        <fullName evidence="11">E3 ubiquitin-protein ligase RMA</fullName>
        <ecNumber evidence="11">2.3.2.27</ecNumber>
    </recommendedName>
    <alternativeName>
        <fullName evidence="11">Protein RING membrane-anchor</fullName>
    </alternativeName>
    <alternativeName>
        <fullName evidence="11">RING-type E3 ubiquitin transferase RMA</fullName>
    </alternativeName>
</protein>
<comment type="catalytic activity">
    <reaction evidence="1 11">
        <text>S-ubiquitinyl-[E2 ubiquitin-conjugating enzyme]-L-cysteine + [acceptor protein]-L-lysine = [E2 ubiquitin-conjugating enzyme]-L-cysteine + N(6)-ubiquitinyl-[acceptor protein]-L-lysine.</text>
        <dbReference type="EC" id="2.3.2.27"/>
    </reaction>
</comment>
<sequence length="608" mass="67112">MDLNLYLGLRRSPRSRGLDLGSDLALSSLPPSNSSNSEENRAPETAPVVMEPSAPNDPYSPFHATIPEIDAVLVGYGAPNDANLHREYSPCFPAYESYGPSSAQDSERPVLPYSASNAPDVSVEEEIVETDEREGSFRIAFDEGAPWGLISDSYTESGGSHPPYSPQYVSHLACLRDDENFASSPLTPMQVIGPSSSRRDVSSLPQELLQSPEFRIRRLVESQRSRLRQLRSSVSHGNERTNFFQSASPTTTDLMLDIMNSQISLEANGNRKVPPEAVAVQSSEEDEEQKNRNAAYFECNICFDTAKEPVVTSCGHLFCWSCLYQWLHVHSEHKECPVCKGEVTDSNIIPIYGRGKEGSDMASNVEEKMDSGVQIPPRPRGSRLESWRQNLRPISRRFGEGIANSWRRLLTHQIRNRSRFGGHEEHISTELLNGESHALLSTSTTGRSQREGGSTRSLPNVEEIRFPRDSSFVPGSTNAGLAFEYEYDVWQQLYAFAGADRLTPTTIDVGREIRRLGDSYGSAPSSANAPLSDHFPSRRNVGAITTADQASASSTVAVMHGEMSVRDASAGQNRAESSRPYRRRGRSNASGSSDVDVSLHGRKKRTHN</sequence>
<dbReference type="FunFam" id="3.30.40.10:FF:000365">
    <property type="entry name" value="Zinc finger family protein"/>
    <property type="match status" value="1"/>
</dbReference>
<evidence type="ECO:0000256" key="12">
    <source>
        <dbReference type="SAM" id="MobiDB-lite"/>
    </source>
</evidence>
<dbReference type="InterPro" id="IPR018957">
    <property type="entry name" value="Znf_C3HC4_RING-type"/>
</dbReference>
<evidence type="ECO:0000256" key="7">
    <source>
        <dbReference type="ARBA" id="ARBA00022786"/>
    </source>
</evidence>
<proteinExistence type="predicted"/>
<comment type="domain">
    <text evidence="11">The RING-type zinc finger domain is responsible for E3 ligase activity.</text>
</comment>
<evidence type="ECO:0000259" key="13">
    <source>
        <dbReference type="PROSITE" id="PS50089"/>
    </source>
</evidence>
<dbReference type="PANTHER" id="PTHR12313">
    <property type="entry name" value="E3 UBIQUITIN-PROTEIN LIGASE RNF5-RELATED"/>
    <property type="match status" value="1"/>
</dbReference>
<keyword evidence="11" id="KW-0256">Endoplasmic reticulum</keyword>
<gene>
    <name evidence="14" type="ORF">HPP92_025367</name>
</gene>
<reference evidence="14 15" key="1">
    <citation type="journal article" date="2020" name="Nat. Food">
        <title>A phased Vanilla planifolia genome enables genetic improvement of flavour and production.</title>
        <authorList>
            <person name="Hasing T."/>
            <person name="Tang H."/>
            <person name="Brym M."/>
            <person name="Khazi F."/>
            <person name="Huang T."/>
            <person name="Chambers A.H."/>
        </authorList>
    </citation>
    <scope>NUCLEOTIDE SEQUENCE [LARGE SCALE GENOMIC DNA]</scope>
    <source>
        <tissue evidence="14">Leaf</tissue>
    </source>
</reference>
<evidence type="ECO:0000256" key="6">
    <source>
        <dbReference type="ARBA" id="ARBA00022771"/>
    </source>
</evidence>
<dbReference type="GO" id="GO:0016567">
    <property type="term" value="P:protein ubiquitination"/>
    <property type="evidence" value="ECO:0007669"/>
    <property type="project" value="UniProtKB-UniPathway"/>
</dbReference>
<comment type="subcellular location">
    <subcellularLocation>
        <location evidence="2">Endomembrane system</location>
    </subcellularLocation>
    <subcellularLocation>
        <location evidence="11">Endoplasmic reticulum membrane</location>
        <topology evidence="11">Single-pass type IV membrane protein</topology>
    </subcellularLocation>
</comment>
<dbReference type="Pfam" id="PF00097">
    <property type="entry name" value="zf-C3HC4"/>
    <property type="match status" value="1"/>
</dbReference>
<dbReference type="SMART" id="SM00184">
    <property type="entry name" value="RING"/>
    <property type="match status" value="1"/>
</dbReference>
<comment type="function">
    <text evidence="11">E3 ubiquitin-protein ligase.</text>
</comment>
<keyword evidence="6 10" id="KW-0863">Zinc-finger</keyword>
<dbReference type="GO" id="GO:0061630">
    <property type="term" value="F:ubiquitin protein ligase activity"/>
    <property type="evidence" value="ECO:0007669"/>
    <property type="project" value="UniProtKB-UniRule"/>
</dbReference>
<evidence type="ECO:0000256" key="2">
    <source>
        <dbReference type="ARBA" id="ARBA00004308"/>
    </source>
</evidence>
<dbReference type="EC" id="2.3.2.27" evidence="11"/>
<dbReference type="UniPathway" id="UPA00143"/>
<evidence type="ECO:0000256" key="8">
    <source>
        <dbReference type="ARBA" id="ARBA00022833"/>
    </source>
</evidence>
<evidence type="ECO:0000256" key="10">
    <source>
        <dbReference type="PROSITE-ProRule" id="PRU00175"/>
    </source>
</evidence>
<dbReference type="GO" id="GO:0008270">
    <property type="term" value="F:zinc ion binding"/>
    <property type="evidence" value="ECO:0007669"/>
    <property type="project" value="UniProtKB-KW"/>
</dbReference>
<dbReference type="InterPro" id="IPR001841">
    <property type="entry name" value="Znf_RING"/>
</dbReference>
<dbReference type="PROSITE" id="PS00518">
    <property type="entry name" value="ZF_RING_1"/>
    <property type="match status" value="1"/>
</dbReference>
<evidence type="ECO:0000313" key="15">
    <source>
        <dbReference type="Proteomes" id="UP000639772"/>
    </source>
</evidence>
<dbReference type="Proteomes" id="UP000639772">
    <property type="component" value="Unassembled WGS sequence"/>
</dbReference>
<feature type="region of interest" description="Disordered" evidence="12">
    <location>
        <begin position="564"/>
        <end position="608"/>
    </location>
</feature>
<keyword evidence="4 11" id="KW-0808">Transferase</keyword>
<name>A0A835PJZ1_VANPL</name>
<dbReference type="InterPro" id="IPR013083">
    <property type="entry name" value="Znf_RING/FYVE/PHD"/>
</dbReference>
<comment type="pathway">
    <text evidence="3 11">Protein modification; protein ubiquitination.</text>
</comment>
<feature type="domain" description="RING-type" evidence="13">
    <location>
        <begin position="299"/>
        <end position="340"/>
    </location>
</feature>
<dbReference type="CDD" id="cd16534">
    <property type="entry name" value="RING-HC_RNF5-like"/>
    <property type="match status" value="1"/>
</dbReference>
<comment type="caution">
    <text evidence="14">The sequence shown here is derived from an EMBL/GenBank/DDBJ whole genome shotgun (WGS) entry which is preliminary data.</text>
</comment>
<dbReference type="PROSITE" id="PS50089">
    <property type="entry name" value="ZF_RING_2"/>
    <property type="match status" value="1"/>
</dbReference>
<evidence type="ECO:0000256" key="4">
    <source>
        <dbReference type="ARBA" id="ARBA00022679"/>
    </source>
</evidence>
<keyword evidence="9" id="KW-0472">Membrane</keyword>
<dbReference type="GO" id="GO:0005789">
    <property type="term" value="C:endoplasmic reticulum membrane"/>
    <property type="evidence" value="ECO:0007669"/>
    <property type="project" value="UniProtKB-SubCell"/>
</dbReference>
<dbReference type="AlphaFoldDB" id="A0A835PJZ1"/>
<evidence type="ECO:0000256" key="5">
    <source>
        <dbReference type="ARBA" id="ARBA00022723"/>
    </source>
</evidence>
<evidence type="ECO:0000256" key="3">
    <source>
        <dbReference type="ARBA" id="ARBA00004906"/>
    </source>
</evidence>
<dbReference type="EMBL" id="JADCNM010000014">
    <property type="protein sequence ID" value="KAG0454063.1"/>
    <property type="molecule type" value="Genomic_DNA"/>
</dbReference>
<keyword evidence="8 11" id="KW-0862">Zinc</keyword>
<dbReference type="SUPFAM" id="SSF57850">
    <property type="entry name" value="RING/U-box"/>
    <property type="match status" value="1"/>
</dbReference>
<dbReference type="Gene3D" id="3.30.40.10">
    <property type="entry name" value="Zinc/RING finger domain, C3HC4 (zinc finger)"/>
    <property type="match status" value="1"/>
</dbReference>
<feature type="compositionally biased region" description="Low complexity" evidence="12">
    <location>
        <begin position="18"/>
        <end position="37"/>
    </location>
</feature>